<dbReference type="SUPFAM" id="SSF55961">
    <property type="entry name" value="Bet v1-like"/>
    <property type="match status" value="1"/>
</dbReference>
<dbReference type="RefSeq" id="WP_100742897.1">
    <property type="nucleotide sequence ID" value="NZ_NPDW01000001.1"/>
</dbReference>
<proteinExistence type="inferred from homology"/>
<dbReference type="CDD" id="cd07814">
    <property type="entry name" value="SRPBCC_CalC_Aha1-like"/>
    <property type="match status" value="1"/>
</dbReference>
<evidence type="ECO:0000256" key="1">
    <source>
        <dbReference type="ARBA" id="ARBA00006817"/>
    </source>
</evidence>
<dbReference type="InterPro" id="IPR023393">
    <property type="entry name" value="START-like_dom_sf"/>
</dbReference>
<protein>
    <recommendedName>
        <fullName evidence="2">Activator of Hsp90 ATPase homologue 1/2-like C-terminal domain-containing protein</fullName>
    </recommendedName>
</protein>
<sequence>MKTNLSIKLILNLCTLILSGCHSLKVTDDSISKDSVDPNVFVINRTFKAKPKLVFEAWVNPNRFMRWLGPKGASMNFIKADVKEGGTSLWSMTTADGKTKFGTLHYKIINSSDLIVYIQNFSDKSGNLIKAPFSQSYPDKLLTTVRFYPDGSNRTKVVVRWEVFGIASDAERQTFQSLKQVMQIGWSDSFDKLDSILLEGK</sequence>
<feature type="domain" description="Activator of Hsp90 ATPase homologue 1/2-like C-terminal" evidence="2">
    <location>
        <begin position="48"/>
        <end position="197"/>
    </location>
</feature>
<organism evidence="3 4">
    <name type="scientific">Leptospira harrisiae</name>
    <dbReference type="NCBI Taxonomy" id="2023189"/>
    <lineage>
        <taxon>Bacteria</taxon>
        <taxon>Pseudomonadati</taxon>
        <taxon>Spirochaetota</taxon>
        <taxon>Spirochaetia</taxon>
        <taxon>Leptospirales</taxon>
        <taxon>Leptospiraceae</taxon>
        <taxon>Leptospira</taxon>
    </lineage>
</organism>
<dbReference type="PROSITE" id="PS51257">
    <property type="entry name" value="PROKAR_LIPOPROTEIN"/>
    <property type="match status" value="1"/>
</dbReference>
<gene>
    <name evidence="3" type="ORF">CH364_07385</name>
</gene>
<evidence type="ECO:0000313" key="4">
    <source>
        <dbReference type="Proteomes" id="UP000232145"/>
    </source>
</evidence>
<evidence type="ECO:0000259" key="2">
    <source>
        <dbReference type="Pfam" id="PF08327"/>
    </source>
</evidence>
<keyword evidence="4" id="KW-1185">Reference proteome</keyword>
<reference evidence="3 4" key="1">
    <citation type="submission" date="2017-07" db="EMBL/GenBank/DDBJ databases">
        <title>Leptospira spp. isolated from tropical soils.</title>
        <authorList>
            <person name="Thibeaux R."/>
            <person name="Iraola G."/>
            <person name="Ferres I."/>
            <person name="Bierque E."/>
            <person name="Girault D."/>
            <person name="Soupe-Gilbert M.-E."/>
            <person name="Picardeau M."/>
            <person name="Goarant C."/>
        </authorList>
    </citation>
    <scope>NUCLEOTIDE SEQUENCE [LARGE SCALE GENOMIC DNA]</scope>
    <source>
        <strain evidence="3 4">FH2-B-A1</strain>
    </source>
</reference>
<dbReference type="InterPro" id="IPR013538">
    <property type="entry name" value="ASHA1/2-like_C"/>
</dbReference>
<comment type="caution">
    <text evidence="3">The sequence shown here is derived from an EMBL/GenBank/DDBJ whole genome shotgun (WGS) entry which is preliminary data.</text>
</comment>
<dbReference type="Gene3D" id="3.30.530.20">
    <property type="match status" value="1"/>
</dbReference>
<name>A0A2N0ANY5_9LEPT</name>
<dbReference type="AlphaFoldDB" id="A0A2N0ANY5"/>
<dbReference type="Pfam" id="PF08327">
    <property type="entry name" value="AHSA1"/>
    <property type="match status" value="1"/>
</dbReference>
<accession>A0A2N0ANY5</accession>
<evidence type="ECO:0000313" key="3">
    <source>
        <dbReference type="EMBL" id="PJZ85993.1"/>
    </source>
</evidence>
<dbReference type="OrthoDB" id="9800899at2"/>
<dbReference type="EMBL" id="NPDX01000001">
    <property type="protein sequence ID" value="PJZ85993.1"/>
    <property type="molecule type" value="Genomic_DNA"/>
</dbReference>
<dbReference type="Proteomes" id="UP000232145">
    <property type="component" value="Unassembled WGS sequence"/>
</dbReference>
<comment type="similarity">
    <text evidence="1">Belongs to the AHA1 family.</text>
</comment>